<name>S0DG38_9ZZZZ</name>
<protein>
    <recommendedName>
        <fullName evidence="3">Fimbrillin-A associated anchor proteins Mfa1 and Mfa2</fullName>
    </recommendedName>
</protein>
<evidence type="ECO:0000313" key="2">
    <source>
        <dbReference type="EMBL" id="CCO21880.1"/>
    </source>
</evidence>
<dbReference type="InterPro" id="IPR014941">
    <property type="entry name" value="FimB/Mfa2/Mfa3"/>
</dbReference>
<reference evidence="2" key="2">
    <citation type="journal article" date="2013" name="Biotechnol. Biofuels">
        <title>Mining for hemicellulases in the fungus-growing termite Pseudacanthotermes militaris using functional metagenomics.</title>
        <authorList>
            <person name="Bastien G."/>
            <person name="Arnal G."/>
            <person name="Bozonnet S."/>
            <person name="Laguerre S."/>
            <person name="Ferreira F."/>
            <person name="Faure R."/>
            <person name="Henrissat B."/>
            <person name="Lefevre F."/>
            <person name="Robe P."/>
            <person name="Bouchez O."/>
            <person name="Noirot C."/>
            <person name="Dumon C."/>
            <person name="O'Donohue M."/>
        </authorList>
    </citation>
    <scope>NUCLEOTIDE SEQUENCE</scope>
</reference>
<gene>
    <name evidence="2" type="ORF">BN138_1068</name>
    <name evidence="1" type="ORF">BN138_138</name>
</gene>
<sequence length="337" mass="37918">MLTKLKIILAAIVLSVVSSCNIRDSYDDCGIWLEFIFDHNMEYTDSFDPLVETVDVFVFDGEGKYVLAKHAECSDLHLHKRMLLSRLPFGNYRILAVGGLCEHFNFTDMNGGEFVPGVTTVEQVKLALNFKNAVTHEFPHLWFGQVTDVCYAADMSVWPIPVMRLTNKFHIALQHTVALPQNGSTRTTDESPYTVEIVTPESGAYDHNHNPLVREKLTHRPYYRTSSIETSETGAVHVAANKINTMRLLEGEQGGYKLTVRNTETGDEIWTGDLLTLLAHTKPANRPDGTTLPLQEYFDRESDWNIVIVHNVTADKGFAAMKIIVNGWIVWETGMGV</sequence>
<dbReference type="AlphaFoldDB" id="S0DG38"/>
<evidence type="ECO:0008006" key="3">
    <source>
        <dbReference type="Google" id="ProtNLM"/>
    </source>
</evidence>
<proteinExistence type="predicted"/>
<evidence type="ECO:0000313" key="1">
    <source>
        <dbReference type="EMBL" id="CCO20950.1"/>
    </source>
</evidence>
<dbReference type="PROSITE" id="PS51257">
    <property type="entry name" value="PROKAR_LIPOPROTEIN"/>
    <property type="match status" value="1"/>
</dbReference>
<dbReference type="Pfam" id="PF08842">
    <property type="entry name" value="Mfa2"/>
    <property type="match status" value="1"/>
</dbReference>
<accession>S0DG38</accession>
<dbReference type="Gene3D" id="2.60.40.2100">
    <property type="match status" value="1"/>
</dbReference>
<organism evidence="2">
    <name type="scientific">termite gut metagenome</name>
    <dbReference type="NCBI Taxonomy" id="433724"/>
    <lineage>
        <taxon>unclassified sequences</taxon>
        <taxon>metagenomes</taxon>
        <taxon>organismal metagenomes</taxon>
    </lineage>
</organism>
<dbReference type="EMBL" id="HF548333">
    <property type="protein sequence ID" value="CCO21880.1"/>
    <property type="molecule type" value="Genomic_DNA"/>
</dbReference>
<reference evidence="2" key="1">
    <citation type="submission" date="2012-10" db="EMBL/GenBank/DDBJ databases">
        <authorList>
            <person name="Sandrine L."/>
        </authorList>
    </citation>
    <scope>NUCLEOTIDE SEQUENCE</scope>
</reference>
<dbReference type="EMBL" id="HF548276">
    <property type="protein sequence ID" value="CCO20950.1"/>
    <property type="molecule type" value="Genomic_DNA"/>
</dbReference>
<dbReference type="Gene3D" id="2.60.40.2090">
    <property type="match status" value="1"/>
</dbReference>